<evidence type="ECO:0000313" key="1">
    <source>
        <dbReference type="EMBL" id="OZC12045.1"/>
    </source>
</evidence>
<evidence type="ECO:0000313" key="2">
    <source>
        <dbReference type="Proteomes" id="UP000242913"/>
    </source>
</evidence>
<name>A0A238C4H8_9BILA</name>
<reference evidence="1 2" key="1">
    <citation type="submission" date="2015-12" db="EMBL/GenBank/DDBJ databases">
        <title>Draft genome of the nematode, Onchocerca flexuosa.</title>
        <authorList>
            <person name="Mitreva M."/>
        </authorList>
    </citation>
    <scope>NUCLEOTIDE SEQUENCE [LARGE SCALE GENOMIC DNA]</scope>
    <source>
        <strain evidence="1">Red Deer</strain>
    </source>
</reference>
<dbReference type="Proteomes" id="UP000242913">
    <property type="component" value="Unassembled WGS sequence"/>
</dbReference>
<accession>A0A238C4H8</accession>
<organism evidence="1 2">
    <name type="scientific">Onchocerca flexuosa</name>
    <dbReference type="NCBI Taxonomy" id="387005"/>
    <lineage>
        <taxon>Eukaryota</taxon>
        <taxon>Metazoa</taxon>
        <taxon>Ecdysozoa</taxon>
        <taxon>Nematoda</taxon>
        <taxon>Chromadorea</taxon>
        <taxon>Rhabditida</taxon>
        <taxon>Spirurina</taxon>
        <taxon>Spiruromorpha</taxon>
        <taxon>Filarioidea</taxon>
        <taxon>Onchocercidae</taxon>
        <taxon>Onchocerca</taxon>
    </lineage>
</organism>
<protein>
    <submittedName>
        <fullName evidence="1">Uncharacterized protein</fullName>
    </submittedName>
</protein>
<sequence>MISKNYEVITRNGTFHDVDVNHAATFARCDKIDGTDKVGIEQASCDWTFIPIFLPKTRKSNFLIPSTSAMKPRNQGASLEIMTGELH</sequence>
<keyword evidence="2" id="KW-1185">Reference proteome</keyword>
<dbReference type="EMBL" id="KZ269979">
    <property type="protein sequence ID" value="OZC12045.1"/>
    <property type="molecule type" value="Genomic_DNA"/>
</dbReference>
<gene>
    <name evidence="1" type="ORF">X798_01226</name>
</gene>
<proteinExistence type="predicted"/>
<dbReference type="AlphaFoldDB" id="A0A238C4H8"/>